<comment type="caution">
    <text evidence="4">The sequence shown here is derived from an EMBL/GenBank/DDBJ whole genome shotgun (WGS) entry which is preliminary data.</text>
</comment>
<evidence type="ECO:0000256" key="3">
    <source>
        <dbReference type="PROSITE-ProRule" id="PRU00023"/>
    </source>
</evidence>
<keyword evidence="1" id="KW-0677">Repeat</keyword>
<dbReference type="InterPro" id="IPR036770">
    <property type="entry name" value="Ankyrin_rpt-contain_sf"/>
</dbReference>
<reference evidence="4" key="2">
    <citation type="submission" date="2020-03" db="EMBL/GenBank/DDBJ databases">
        <authorList>
            <person name="Fu F.-F."/>
            <person name="Chen J."/>
        </authorList>
    </citation>
    <scope>NUCLEOTIDE SEQUENCE</scope>
    <source>
        <strain evidence="4">Lc1</strain>
    </source>
</reference>
<accession>A0A8H4FMN9</accession>
<keyword evidence="5" id="KW-1185">Reference proteome</keyword>
<evidence type="ECO:0008006" key="6">
    <source>
        <dbReference type="Google" id="ProtNLM"/>
    </source>
</evidence>
<dbReference type="InterPro" id="IPR050776">
    <property type="entry name" value="Ank_Repeat/CDKN_Inhibitor"/>
</dbReference>
<dbReference type="PANTHER" id="PTHR24201:SF15">
    <property type="entry name" value="ANKYRIN REPEAT DOMAIN-CONTAINING PROTEIN 66"/>
    <property type="match status" value="1"/>
</dbReference>
<dbReference type="Proteomes" id="UP000613401">
    <property type="component" value="Unassembled WGS sequence"/>
</dbReference>
<protein>
    <recommendedName>
        <fullName evidence="6">Ankyrin repeat protein</fullName>
    </recommendedName>
</protein>
<proteinExistence type="predicted"/>
<dbReference type="GeneID" id="69014660"/>
<gene>
    <name evidence="4" type="ORF">GCG54_00007515</name>
</gene>
<feature type="repeat" description="ANK" evidence="3">
    <location>
        <begin position="731"/>
        <end position="763"/>
    </location>
</feature>
<dbReference type="EMBL" id="WVTB01000027">
    <property type="protein sequence ID" value="KAF3807782.1"/>
    <property type="molecule type" value="Genomic_DNA"/>
</dbReference>
<dbReference type="Pfam" id="PF12796">
    <property type="entry name" value="Ank_2"/>
    <property type="match status" value="1"/>
</dbReference>
<organism evidence="4 5">
    <name type="scientific">Colletotrichum gloeosporioides</name>
    <name type="common">Anthracnose fungus</name>
    <name type="synonym">Glomerella cingulata</name>
    <dbReference type="NCBI Taxonomy" id="474922"/>
    <lineage>
        <taxon>Eukaryota</taxon>
        <taxon>Fungi</taxon>
        <taxon>Dikarya</taxon>
        <taxon>Ascomycota</taxon>
        <taxon>Pezizomycotina</taxon>
        <taxon>Sordariomycetes</taxon>
        <taxon>Hypocreomycetidae</taxon>
        <taxon>Glomerellales</taxon>
        <taxon>Glomerellaceae</taxon>
        <taxon>Colletotrichum</taxon>
        <taxon>Colletotrichum gloeosporioides species complex</taxon>
    </lineage>
</organism>
<reference evidence="4" key="1">
    <citation type="journal article" date="2020" name="Phytopathology">
        <title>Genome sequence and comparative analysis of Colletotrichum gloeosporioides isolated from Liriodendron leaves.</title>
        <authorList>
            <person name="Fu F.F."/>
            <person name="Hao Z."/>
            <person name="Wang P."/>
            <person name="Lu Y."/>
            <person name="Xue L.J."/>
            <person name="Wei G."/>
            <person name="Tian Y."/>
            <person name="Baishi H."/>
            <person name="Xu H."/>
            <person name="Shi J."/>
            <person name="Cheng T."/>
            <person name="Wang G."/>
            <person name="Yi Y."/>
            <person name="Chen J."/>
        </authorList>
    </citation>
    <scope>NUCLEOTIDE SEQUENCE</scope>
    <source>
        <strain evidence="4">Lc1</strain>
    </source>
</reference>
<dbReference type="InterPro" id="IPR002110">
    <property type="entry name" value="Ankyrin_rpt"/>
</dbReference>
<dbReference type="SMART" id="SM00248">
    <property type="entry name" value="ANK"/>
    <property type="match status" value="7"/>
</dbReference>
<dbReference type="SUPFAM" id="SSF48403">
    <property type="entry name" value="Ankyrin repeat"/>
    <property type="match status" value="2"/>
</dbReference>
<evidence type="ECO:0000256" key="1">
    <source>
        <dbReference type="ARBA" id="ARBA00022737"/>
    </source>
</evidence>
<evidence type="ECO:0000256" key="2">
    <source>
        <dbReference type="ARBA" id="ARBA00023043"/>
    </source>
</evidence>
<keyword evidence="2 3" id="KW-0040">ANK repeat</keyword>
<feature type="repeat" description="ANK" evidence="3">
    <location>
        <begin position="212"/>
        <end position="240"/>
    </location>
</feature>
<dbReference type="PANTHER" id="PTHR24201">
    <property type="entry name" value="ANK_REP_REGION DOMAIN-CONTAINING PROTEIN"/>
    <property type="match status" value="1"/>
</dbReference>
<dbReference type="PROSITE" id="PS50297">
    <property type="entry name" value="ANK_REP_REGION"/>
    <property type="match status" value="1"/>
</dbReference>
<evidence type="ECO:0000313" key="5">
    <source>
        <dbReference type="Proteomes" id="UP000613401"/>
    </source>
</evidence>
<dbReference type="PROSITE" id="PS50088">
    <property type="entry name" value="ANK_REPEAT"/>
    <property type="match status" value="2"/>
</dbReference>
<name>A0A8H4FMN9_COLGL</name>
<sequence length="980" mass="110352">MANLGRLPPELKIAIVDVLFDQGSPSQDFKHRDTVISALAALSLADRFFNFVAEPKLYNLGVLRHPYLLCWATDVGYLNVMSKILSVSNFHANAGVIRYRPQDGYKEWNQDTEPAKQRFDQQYRRDGEIFQLRSDWLNKGDFGEYQDLIADYIDDEQQEEEDDDDDDDDEDGVDWALWKRFDAEVFGVVRWLDDDLDYLDILKEPKAVYWFPVHIAARQGNFEALVLLVESGALLNISSKGFCVHASDPKNQNCLHFPDWTDDFDPTVMYPAWTPYHIALCHGHQGVAYFILEICPHISERLLFEGDGITRPIPKFITAMRHSYPEFAELCLERELDDIEKTHPDVFDGTLVWRAFWELENFELALEILLRHGADLEHDLGEGHTLLVEACYHCHYREALALIEAGARADIFLHEPGPNTNLEEAMRGRSDHSLNANSVLDLCCRVQPFWVEKVPASLPSSDAALAVVSHVIDFGVDNVTKNTAVLFSSSLHRVDILDFLLKSGGDLHDPDADSLSALTHAASRISGTPSPQGELEAWSASLVPTISIILNHTKKIGRHLEGGVDAAETLLEPCVLFRGDETILPSITDGVLLLISEGLVDVNHCIKSETLIMKAMGMGCHRFARGLLERGAHVVVDVANKRDDLAKLWSMAFESWHADDELNDKMYRLLVGIDSTCRILKEPYFLATAISLGARTVVEQMEPNAQLNKDWVNMKSDLYHVKNMNNKVSYDGWSLIHFAAHHGHLQICRRLVAMKAAIHVPASDGETPLSIAIRAGCRQKSKRFTRTPAPSAAEQHSKSILELLMAGKRKLDPDTAVQYRLIVERAINTGGPWDEARAILAICPKTSSGGPLLLHAFIRECFIHARGHDWWSDQDINRGSDNVNAIDKNGNTPLAYLLLLIINAMKSRVEYPFLDSWAPDMLTTLIMAGAKPSIRNCKGQSVLELLDIVRDWKSGHWWVSEKLRTSLLYQVMLYRQSIGM</sequence>
<dbReference type="AlphaFoldDB" id="A0A8H4FMN9"/>
<evidence type="ECO:0000313" key="4">
    <source>
        <dbReference type="EMBL" id="KAF3807782.1"/>
    </source>
</evidence>
<dbReference type="Gene3D" id="1.25.40.20">
    <property type="entry name" value="Ankyrin repeat-containing domain"/>
    <property type="match status" value="5"/>
</dbReference>
<dbReference type="RefSeq" id="XP_045266941.1">
    <property type="nucleotide sequence ID" value="XM_045407496.1"/>
</dbReference>